<dbReference type="GeneID" id="97192623"/>
<name>A0A3E3K5Z8_9FIRM</name>
<dbReference type="OrthoDB" id="6636823at2"/>
<dbReference type="InterPro" id="IPR025346">
    <property type="entry name" value="DUF4250"/>
</dbReference>
<gene>
    <name evidence="1" type="ORF">DW016_02235</name>
</gene>
<dbReference type="RefSeq" id="WP_024732483.1">
    <property type="nucleotide sequence ID" value="NZ_BAABYU010000001.1"/>
</dbReference>
<organism evidence="1 2">
    <name type="scientific">Sellimonas intestinalis</name>
    <dbReference type="NCBI Taxonomy" id="1653434"/>
    <lineage>
        <taxon>Bacteria</taxon>
        <taxon>Bacillati</taxon>
        <taxon>Bacillota</taxon>
        <taxon>Clostridia</taxon>
        <taxon>Lachnospirales</taxon>
        <taxon>Lachnospiraceae</taxon>
        <taxon>Sellimonas</taxon>
    </lineage>
</organism>
<dbReference type="Proteomes" id="UP000261080">
    <property type="component" value="Unassembled WGS sequence"/>
</dbReference>
<sequence>MADLPKDPAMLLSIVNMKLRDFYPSLDVLCDDLEIEKDAICVPLSGIGYEYDERQNQFV</sequence>
<comment type="caution">
    <text evidence="1">The sequence shown here is derived from an EMBL/GenBank/DDBJ whole genome shotgun (WGS) entry which is preliminary data.</text>
</comment>
<proteinExistence type="predicted"/>
<accession>A0A3E3K5Z8</accession>
<dbReference type="AlphaFoldDB" id="A0A3E3K5Z8"/>
<dbReference type="EMBL" id="QVLX01000001">
    <property type="protein sequence ID" value="RGE90091.1"/>
    <property type="molecule type" value="Genomic_DNA"/>
</dbReference>
<evidence type="ECO:0000313" key="2">
    <source>
        <dbReference type="Proteomes" id="UP000261080"/>
    </source>
</evidence>
<dbReference type="Pfam" id="PF14056">
    <property type="entry name" value="DUF4250"/>
    <property type="match status" value="1"/>
</dbReference>
<reference evidence="1 2" key="1">
    <citation type="submission" date="2018-08" db="EMBL/GenBank/DDBJ databases">
        <title>A genome reference for cultivated species of the human gut microbiota.</title>
        <authorList>
            <person name="Zou Y."/>
            <person name="Xue W."/>
            <person name="Luo G."/>
        </authorList>
    </citation>
    <scope>NUCLEOTIDE SEQUENCE [LARGE SCALE GENOMIC DNA]</scope>
    <source>
        <strain evidence="1 2">AF37-2AT</strain>
    </source>
</reference>
<evidence type="ECO:0000313" key="1">
    <source>
        <dbReference type="EMBL" id="RGE90091.1"/>
    </source>
</evidence>
<protein>
    <submittedName>
        <fullName evidence="1">DUF4250 domain-containing protein</fullName>
    </submittedName>
</protein>
<keyword evidence="2" id="KW-1185">Reference proteome</keyword>